<dbReference type="Pfam" id="PF01425">
    <property type="entry name" value="Amidase"/>
    <property type="match status" value="1"/>
</dbReference>
<gene>
    <name evidence="3" type="ORF">PAT3040_04463</name>
</gene>
<dbReference type="PANTHER" id="PTHR11895:SF7">
    <property type="entry name" value="GLUTAMYL-TRNA(GLN) AMIDOTRANSFERASE SUBUNIT A, MITOCHONDRIAL"/>
    <property type="match status" value="1"/>
</dbReference>
<name>A0A2R5F215_9BACL</name>
<comment type="similarity">
    <text evidence="1">Belongs to the amidase family.</text>
</comment>
<dbReference type="GO" id="GO:0016740">
    <property type="term" value="F:transferase activity"/>
    <property type="evidence" value="ECO:0007669"/>
    <property type="project" value="UniProtKB-KW"/>
</dbReference>
<dbReference type="Gene3D" id="3.90.1300.10">
    <property type="entry name" value="Amidase signature (AS) domain"/>
    <property type="match status" value="1"/>
</dbReference>
<comment type="caution">
    <text evidence="3">The sequence shown here is derived from an EMBL/GenBank/DDBJ whole genome shotgun (WGS) entry which is preliminary data.</text>
</comment>
<keyword evidence="4" id="KW-1185">Reference proteome</keyword>
<dbReference type="InterPro" id="IPR000120">
    <property type="entry name" value="Amidase"/>
</dbReference>
<protein>
    <submittedName>
        <fullName evidence="3">Glutamyl-tRNA amidotransferase</fullName>
    </submittedName>
</protein>
<evidence type="ECO:0000259" key="2">
    <source>
        <dbReference type="Pfam" id="PF01425"/>
    </source>
</evidence>
<keyword evidence="3" id="KW-0808">Transferase</keyword>
<feature type="domain" description="Amidase" evidence="2">
    <location>
        <begin position="26"/>
        <end position="453"/>
    </location>
</feature>
<proteinExistence type="inferred from homology"/>
<sequence length="495" mass="53837">MDTLLGLAGAEQARLIRSKQVSPVELMDAVLQLVHALNPVLHAFCELNEEEAKRSAVLAEQQVMREEELGPLHGVPLSVKDLILTKGIRTAFGSRAYEQYVPSVDDVCVDRMKRAGAIVIGKTNVSEFGYRGVSGRFGVLKNPWDMDVVPGSSSGGSAVAVATGMGALTLGSDGGGSIRIPASLNGLYGLKPSMGRVPLYPGSRDPSMPGSSSWESLECIGPLSRTVEDAALIMSVIAGPHPMDRHSLPGLPDYMAAIRNVDLRGLRVAWSEDLGYAAVEPEIRQAVRLAANAFEQMGCIVEQGHPDLYDPSDVFLGLIARDSDLAGLRKLAEQYGEDMNPFLRQFISRTWRDEDLTEAAMSRQQFNIAFRTFMLRYDLLLIPTLGVPPFPAALNAPTVIDGREVSESHWSTFNCWFNMTGQPAATVPIGWTSDGLPVGLQIVGGHLQDEIVLRASAALEQALPWRQKLDSLVERWTNPKNRFSADVMKGSETLI</sequence>
<dbReference type="Proteomes" id="UP000245202">
    <property type="component" value="Unassembled WGS sequence"/>
</dbReference>
<dbReference type="AlphaFoldDB" id="A0A2R5F215"/>
<dbReference type="InterPro" id="IPR036928">
    <property type="entry name" value="AS_sf"/>
</dbReference>
<accession>A0A2R5F215</accession>
<evidence type="ECO:0000313" key="3">
    <source>
        <dbReference type="EMBL" id="GBG09794.1"/>
    </source>
</evidence>
<dbReference type="EMBL" id="BDQX01000281">
    <property type="protein sequence ID" value="GBG09794.1"/>
    <property type="molecule type" value="Genomic_DNA"/>
</dbReference>
<evidence type="ECO:0000256" key="1">
    <source>
        <dbReference type="ARBA" id="ARBA00009199"/>
    </source>
</evidence>
<dbReference type="InterPro" id="IPR023631">
    <property type="entry name" value="Amidase_dom"/>
</dbReference>
<dbReference type="RefSeq" id="WP_108994437.1">
    <property type="nucleotide sequence ID" value="NZ_BDQX01000281.1"/>
</dbReference>
<organism evidence="3 4">
    <name type="scientific">Paenibacillus agaridevorans</name>
    <dbReference type="NCBI Taxonomy" id="171404"/>
    <lineage>
        <taxon>Bacteria</taxon>
        <taxon>Bacillati</taxon>
        <taxon>Bacillota</taxon>
        <taxon>Bacilli</taxon>
        <taxon>Bacillales</taxon>
        <taxon>Paenibacillaceae</taxon>
        <taxon>Paenibacillus</taxon>
    </lineage>
</organism>
<dbReference type="PANTHER" id="PTHR11895">
    <property type="entry name" value="TRANSAMIDASE"/>
    <property type="match status" value="1"/>
</dbReference>
<dbReference type="SUPFAM" id="SSF75304">
    <property type="entry name" value="Amidase signature (AS) enzymes"/>
    <property type="match status" value="1"/>
</dbReference>
<reference evidence="3 4" key="1">
    <citation type="submission" date="2017-08" db="EMBL/GenBank/DDBJ databases">
        <title>Substantial Increase in Enzyme Production by Combined Drug-Resistance Mutations in Paenibacillus agaridevorans.</title>
        <authorList>
            <person name="Tanaka Y."/>
            <person name="Funane K."/>
            <person name="Hosaka T."/>
            <person name="Shiwa Y."/>
            <person name="Fujita N."/>
            <person name="Miyazaki T."/>
            <person name="Yoshikawa H."/>
            <person name="Murakami K."/>
            <person name="Kasahara K."/>
            <person name="Inaoka T."/>
            <person name="Hiraga Y."/>
            <person name="Ochi K."/>
        </authorList>
    </citation>
    <scope>NUCLEOTIDE SEQUENCE [LARGE SCALE GENOMIC DNA]</scope>
    <source>
        <strain evidence="3 4">T-3040</strain>
    </source>
</reference>
<evidence type="ECO:0000313" key="4">
    <source>
        <dbReference type="Proteomes" id="UP000245202"/>
    </source>
</evidence>